<dbReference type="InterPro" id="IPR036179">
    <property type="entry name" value="Ig-like_dom_sf"/>
</dbReference>
<dbReference type="InterPro" id="IPR003597">
    <property type="entry name" value="Ig_C1-set"/>
</dbReference>
<accession>A0A2G9RKR6</accession>
<dbReference type="InterPro" id="IPR007110">
    <property type="entry name" value="Ig-like_dom"/>
</dbReference>
<dbReference type="SUPFAM" id="SSF48726">
    <property type="entry name" value="Immunoglobulin"/>
    <property type="match status" value="2"/>
</dbReference>
<evidence type="ECO:0000313" key="3">
    <source>
        <dbReference type="EMBL" id="PIO28506.1"/>
    </source>
</evidence>
<keyword evidence="4" id="KW-1185">Reference proteome</keyword>
<protein>
    <recommendedName>
        <fullName evidence="2">Ig-like domain-containing protein</fullName>
    </recommendedName>
</protein>
<proteinExistence type="predicted"/>
<dbReference type="Pfam" id="PF07654">
    <property type="entry name" value="C1-set"/>
    <property type="match status" value="1"/>
</dbReference>
<organism evidence="3 4">
    <name type="scientific">Aquarana catesbeiana</name>
    <name type="common">American bullfrog</name>
    <name type="synonym">Rana catesbeiana</name>
    <dbReference type="NCBI Taxonomy" id="8400"/>
    <lineage>
        <taxon>Eukaryota</taxon>
        <taxon>Metazoa</taxon>
        <taxon>Chordata</taxon>
        <taxon>Craniata</taxon>
        <taxon>Vertebrata</taxon>
        <taxon>Euteleostomi</taxon>
        <taxon>Amphibia</taxon>
        <taxon>Batrachia</taxon>
        <taxon>Anura</taxon>
        <taxon>Neobatrachia</taxon>
        <taxon>Ranoidea</taxon>
        <taxon>Ranidae</taxon>
        <taxon>Aquarana</taxon>
    </lineage>
</organism>
<sequence>HLFPGSGLEVTAPPSQTAFFQSHVVLPCTFSVNTLPINPQFLGIIWSFGTKELLRFDNKEKVLSDGVSFNEQAARQGKASLTIRNVTIANHGTYKCLVTYSPDRMSREIQLNVEAKPTVKIHNKYLDKNDKNVVDCSITGFFPREIRVTWLRNNIEILNKSEIGTFQMDADGTFRVNSSIVLTPAQIQDHPFIACQVEHVSQPEPIQDDFSVTYKGMRKLVDLYVTLFFARSGQCNRFVTKQAHFRC</sequence>
<dbReference type="OrthoDB" id="10043043at2759"/>
<feature type="domain" description="Ig-like" evidence="2">
    <location>
        <begin position="117"/>
        <end position="213"/>
    </location>
</feature>
<reference evidence="4" key="1">
    <citation type="journal article" date="2017" name="Nat. Commun.">
        <title>The North American bullfrog draft genome provides insight into hormonal regulation of long noncoding RNA.</title>
        <authorList>
            <person name="Hammond S.A."/>
            <person name="Warren R.L."/>
            <person name="Vandervalk B.P."/>
            <person name="Kucuk E."/>
            <person name="Khan H."/>
            <person name="Gibb E.A."/>
            <person name="Pandoh P."/>
            <person name="Kirk H."/>
            <person name="Zhao Y."/>
            <person name="Jones M."/>
            <person name="Mungall A.J."/>
            <person name="Coope R."/>
            <person name="Pleasance S."/>
            <person name="Moore R.A."/>
            <person name="Holt R.A."/>
            <person name="Round J.M."/>
            <person name="Ohora S."/>
            <person name="Walle B.V."/>
            <person name="Veldhoen N."/>
            <person name="Helbing C.C."/>
            <person name="Birol I."/>
        </authorList>
    </citation>
    <scope>NUCLEOTIDE SEQUENCE [LARGE SCALE GENOMIC DNA]</scope>
</reference>
<dbReference type="InterPro" id="IPR013106">
    <property type="entry name" value="Ig_V-set"/>
</dbReference>
<dbReference type="Pfam" id="PF07686">
    <property type="entry name" value="V-set"/>
    <property type="match status" value="1"/>
</dbReference>
<evidence type="ECO:0000313" key="4">
    <source>
        <dbReference type="Proteomes" id="UP000228934"/>
    </source>
</evidence>
<dbReference type="PANTHER" id="PTHR23411">
    <property type="entry name" value="TAPASIN"/>
    <property type="match status" value="1"/>
</dbReference>
<gene>
    <name evidence="3" type="ORF">AB205_0130960</name>
</gene>
<dbReference type="SMART" id="SM00407">
    <property type="entry name" value="IGc1"/>
    <property type="match status" value="1"/>
</dbReference>
<keyword evidence="1" id="KW-0393">Immunoglobulin domain</keyword>
<dbReference type="InterPro" id="IPR003599">
    <property type="entry name" value="Ig_sub"/>
</dbReference>
<evidence type="ECO:0000259" key="2">
    <source>
        <dbReference type="PROSITE" id="PS50835"/>
    </source>
</evidence>
<name>A0A2G9RKR6_AQUCT</name>
<dbReference type="EMBL" id="KV935437">
    <property type="protein sequence ID" value="PIO28506.1"/>
    <property type="molecule type" value="Genomic_DNA"/>
</dbReference>
<evidence type="ECO:0000256" key="1">
    <source>
        <dbReference type="ARBA" id="ARBA00023319"/>
    </source>
</evidence>
<dbReference type="InterPro" id="IPR013783">
    <property type="entry name" value="Ig-like_fold"/>
</dbReference>
<dbReference type="Gene3D" id="2.60.40.10">
    <property type="entry name" value="Immunoglobulins"/>
    <property type="match status" value="2"/>
</dbReference>
<feature type="non-terminal residue" evidence="3">
    <location>
        <position position="1"/>
    </location>
</feature>
<dbReference type="CDD" id="cd00098">
    <property type="entry name" value="IgC1"/>
    <property type="match status" value="1"/>
</dbReference>
<feature type="domain" description="Ig-like" evidence="2">
    <location>
        <begin position="4"/>
        <end position="112"/>
    </location>
</feature>
<dbReference type="InterPro" id="IPR050380">
    <property type="entry name" value="Immune_Resp_Modulators"/>
</dbReference>
<dbReference type="AlphaFoldDB" id="A0A2G9RKR6"/>
<dbReference type="SMART" id="SM00409">
    <property type="entry name" value="IG"/>
    <property type="match status" value="1"/>
</dbReference>
<dbReference type="Proteomes" id="UP000228934">
    <property type="component" value="Unassembled WGS sequence"/>
</dbReference>
<dbReference type="PROSITE" id="PS50835">
    <property type="entry name" value="IG_LIKE"/>
    <property type="match status" value="2"/>
</dbReference>